<evidence type="ECO:0000313" key="2">
    <source>
        <dbReference type="EMBL" id="KAI3424794.1"/>
    </source>
</evidence>
<comment type="caution">
    <text evidence="2">The sequence shown here is derived from an EMBL/GenBank/DDBJ whole genome shotgun (WGS) entry which is preliminary data.</text>
</comment>
<accession>A0A9D4YT57</accession>
<name>A0A9D4YT57_CHLVU</name>
<dbReference type="Proteomes" id="UP001055712">
    <property type="component" value="Unassembled WGS sequence"/>
</dbReference>
<evidence type="ECO:0000313" key="3">
    <source>
        <dbReference type="Proteomes" id="UP001055712"/>
    </source>
</evidence>
<reference evidence="2" key="1">
    <citation type="journal article" date="2019" name="Plant J.">
        <title>Chlorella vulgaris genome assembly and annotation reveals the molecular basis for metabolic acclimation to high light conditions.</title>
        <authorList>
            <person name="Cecchin M."/>
            <person name="Marcolungo L."/>
            <person name="Rossato M."/>
            <person name="Girolomoni L."/>
            <person name="Cosentino E."/>
            <person name="Cuine S."/>
            <person name="Li-Beisson Y."/>
            <person name="Delledonne M."/>
            <person name="Ballottari M."/>
        </authorList>
    </citation>
    <scope>NUCLEOTIDE SEQUENCE</scope>
    <source>
        <strain evidence="2">211/11P</strain>
    </source>
</reference>
<sequence length="313" mass="35488">MATDCTCSSLPPQLDEDNIDWGEPIIEELFEGTELNRSLFDVEVTCWGGGNREKQCYLDRPENLRVENGRLVIEAVRGEHTGTLEGSTNNYEGSATWTQPFTSARIRTLKSPAGSWKYGRFEVRAQMPRGDFLWPAIWMLPTDEVHGIWAASGEIDIIEYRGQEAFKGAIEATIHYGSQIPHNKMLGTGCKTIRGIDYSEAMHDYALEWTADLTTGRPKLMRWLVDGVEHHRQDLNRSWKSCENCPYTQDGQPWDQRFHLLINLAVGGGFFPADEFGGFTTPAEYDAAVATWTRPRFEIEHVKVWAWPPKAAT</sequence>
<proteinExistence type="predicted"/>
<keyword evidence="3" id="KW-1185">Reference proteome</keyword>
<feature type="domain" description="GH16" evidence="1">
    <location>
        <begin position="19"/>
        <end position="310"/>
    </location>
</feature>
<reference evidence="2" key="2">
    <citation type="submission" date="2020-11" db="EMBL/GenBank/DDBJ databases">
        <authorList>
            <person name="Cecchin M."/>
            <person name="Marcolungo L."/>
            <person name="Rossato M."/>
            <person name="Girolomoni L."/>
            <person name="Cosentino E."/>
            <person name="Cuine S."/>
            <person name="Li-Beisson Y."/>
            <person name="Delledonne M."/>
            <person name="Ballottari M."/>
        </authorList>
    </citation>
    <scope>NUCLEOTIDE SEQUENCE</scope>
    <source>
        <strain evidence="2">211/11P</strain>
        <tissue evidence="2">Whole cell</tissue>
    </source>
</reference>
<dbReference type="GO" id="GO:0005975">
    <property type="term" value="P:carbohydrate metabolic process"/>
    <property type="evidence" value="ECO:0007669"/>
    <property type="project" value="InterPro"/>
</dbReference>
<dbReference type="CDD" id="cd08023">
    <property type="entry name" value="GH16_laminarinase_like"/>
    <property type="match status" value="1"/>
</dbReference>
<dbReference type="PROSITE" id="PS51762">
    <property type="entry name" value="GH16_2"/>
    <property type="match status" value="1"/>
</dbReference>
<dbReference type="Gene3D" id="2.60.120.200">
    <property type="match status" value="1"/>
</dbReference>
<dbReference type="EMBL" id="SIDB01000012">
    <property type="protein sequence ID" value="KAI3424794.1"/>
    <property type="molecule type" value="Genomic_DNA"/>
</dbReference>
<dbReference type="InterPro" id="IPR050546">
    <property type="entry name" value="Glycosyl_Hydrlase_16"/>
</dbReference>
<dbReference type="SUPFAM" id="SSF49899">
    <property type="entry name" value="Concanavalin A-like lectins/glucanases"/>
    <property type="match status" value="1"/>
</dbReference>
<dbReference type="InterPro" id="IPR000757">
    <property type="entry name" value="Beta-glucanase-like"/>
</dbReference>
<gene>
    <name evidence="2" type="ORF">D9Q98_008181</name>
</gene>
<dbReference type="GO" id="GO:0004553">
    <property type="term" value="F:hydrolase activity, hydrolyzing O-glycosyl compounds"/>
    <property type="evidence" value="ECO:0007669"/>
    <property type="project" value="InterPro"/>
</dbReference>
<dbReference type="PANTHER" id="PTHR10963:SF60">
    <property type="entry name" value="GRAM-NEGATIVE BACTERIA-BINDING PROTEIN 1-RELATED"/>
    <property type="match status" value="1"/>
</dbReference>
<dbReference type="AlphaFoldDB" id="A0A9D4YT57"/>
<organism evidence="2 3">
    <name type="scientific">Chlorella vulgaris</name>
    <name type="common">Green alga</name>
    <dbReference type="NCBI Taxonomy" id="3077"/>
    <lineage>
        <taxon>Eukaryota</taxon>
        <taxon>Viridiplantae</taxon>
        <taxon>Chlorophyta</taxon>
        <taxon>core chlorophytes</taxon>
        <taxon>Trebouxiophyceae</taxon>
        <taxon>Chlorellales</taxon>
        <taxon>Chlorellaceae</taxon>
        <taxon>Chlorella clade</taxon>
        <taxon>Chlorella</taxon>
    </lineage>
</organism>
<dbReference type="Pfam" id="PF00722">
    <property type="entry name" value="Glyco_hydro_16"/>
    <property type="match status" value="1"/>
</dbReference>
<evidence type="ECO:0000259" key="1">
    <source>
        <dbReference type="PROSITE" id="PS51762"/>
    </source>
</evidence>
<dbReference type="InterPro" id="IPR013320">
    <property type="entry name" value="ConA-like_dom_sf"/>
</dbReference>
<protein>
    <recommendedName>
        <fullName evidence="1">GH16 domain-containing protein</fullName>
    </recommendedName>
</protein>
<dbReference type="OrthoDB" id="1938337at2759"/>
<dbReference type="PANTHER" id="PTHR10963">
    <property type="entry name" value="GLYCOSYL HYDROLASE-RELATED"/>
    <property type="match status" value="1"/>
</dbReference>